<evidence type="ECO:0000313" key="2">
    <source>
        <dbReference type="Proteomes" id="UP000770661"/>
    </source>
</evidence>
<evidence type="ECO:0000313" key="1">
    <source>
        <dbReference type="EMBL" id="KAG0715350.1"/>
    </source>
</evidence>
<accession>A0A8J5CM59</accession>
<sequence length="116" mass="13379">MSGRSPYQAQLFNLANEDFPLKYAASVRLAPAKLRDLRLLFNLLDNRGRAWLENVFTSQGQSLPKHKNMTVMKKTSTIPRMSSWSMFLSHGYRQRGHVGWCILRHGKPFANNYPVN</sequence>
<protein>
    <submittedName>
        <fullName evidence="1">Uncharacterized protein</fullName>
    </submittedName>
</protein>
<keyword evidence="2" id="KW-1185">Reference proteome</keyword>
<dbReference type="EMBL" id="JACEEZ010019767">
    <property type="protein sequence ID" value="KAG0715350.1"/>
    <property type="molecule type" value="Genomic_DNA"/>
</dbReference>
<organism evidence="1 2">
    <name type="scientific">Chionoecetes opilio</name>
    <name type="common">Atlantic snow crab</name>
    <name type="synonym">Cancer opilio</name>
    <dbReference type="NCBI Taxonomy" id="41210"/>
    <lineage>
        <taxon>Eukaryota</taxon>
        <taxon>Metazoa</taxon>
        <taxon>Ecdysozoa</taxon>
        <taxon>Arthropoda</taxon>
        <taxon>Crustacea</taxon>
        <taxon>Multicrustacea</taxon>
        <taxon>Malacostraca</taxon>
        <taxon>Eumalacostraca</taxon>
        <taxon>Eucarida</taxon>
        <taxon>Decapoda</taxon>
        <taxon>Pleocyemata</taxon>
        <taxon>Brachyura</taxon>
        <taxon>Eubrachyura</taxon>
        <taxon>Majoidea</taxon>
        <taxon>Majidae</taxon>
        <taxon>Chionoecetes</taxon>
    </lineage>
</organism>
<proteinExistence type="predicted"/>
<dbReference type="Proteomes" id="UP000770661">
    <property type="component" value="Unassembled WGS sequence"/>
</dbReference>
<dbReference type="AlphaFoldDB" id="A0A8J5CM59"/>
<name>A0A8J5CM59_CHIOP</name>
<reference evidence="1" key="1">
    <citation type="submission" date="2020-07" db="EMBL/GenBank/DDBJ databases">
        <title>The High-quality genome of the commercially important snow crab, Chionoecetes opilio.</title>
        <authorList>
            <person name="Jeong J.-H."/>
            <person name="Ryu S."/>
        </authorList>
    </citation>
    <scope>NUCLEOTIDE SEQUENCE</scope>
    <source>
        <strain evidence="1">MADBK_172401_WGS</strain>
        <tissue evidence="1">Digestive gland</tissue>
    </source>
</reference>
<gene>
    <name evidence="1" type="ORF">GWK47_012117</name>
</gene>
<comment type="caution">
    <text evidence="1">The sequence shown here is derived from an EMBL/GenBank/DDBJ whole genome shotgun (WGS) entry which is preliminary data.</text>
</comment>